<keyword evidence="11" id="KW-1133">Transmembrane helix</keyword>
<keyword evidence="3 8" id="KW-1134">Transmembrane beta strand</keyword>
<protein>
    <submittedName>
        <fullName evidence="14">Iron complex outermembrane receptor protein</fullName>
    </submittedName>
</protein>
<keyword evidence="7 8" id="KW-0998">Cell outer membrane</keyword>
<dbReference type="GO" id="GO:0044718">
    <property type="term" value="P:siderophore transmembrane transport"/>
    <property type="evidence" value="ECO:0007669"/>
    <property type="project" value="TreeGrafter"/>
</dbReference>
<dbReference type="Pfam" id="PF07715">
    <property type="entry name" value="Plug"/>
    <property type="match status" value="1"/>
</dbReference>
<comment type="similarity">
    <text evidence="8 9">Belongs to the TonB-dependent receptor family.</text>
</comment>
<proteinExistence type="inferred from homology"/>
<keyword evidence="4 8" id="KW-0812">Transmembrane</keyword>
<dbReference type="PANTHER" id="PTHR30069">
    <property type="entry name" value="TONB-DEPENDENT OUTER MEMBRANE RECEPTOR"/>
    <property type="match status" value="1"/>
</dbReference>
<keyword evidence="15" id="KW-1185">Reference proteome</keyword>
<reference evidence="14 15" key="1">
    <citation type="submission" date="2018-05" db="EMBL/GenBank/DDBJ databases">
        <title>Genomic Encyclopedia of Type Strains, Phase I: the one thousand microbial genomes (KMG-I) project.</title>
        <authorList>
            <person name="Kyrpides N."/>
        </authorList>
    </citation>
    <scope>NUCLEOTIDE SEQUENCE [LARGE SCALE GENOMIC DNA]</scope>
    <source>
        <strain evidence="14 15">DSM 15611</strain>
    </source>
</reference>
<evidence type="ECO:0000256" key="4">
    <source>
        <dbReference type="ARBA" id="ARBA00022692"/>
    </source>
</evidence>
<evidence type="ECO:0000313" key="14">
    <source>
        <dbReference type="EMBL" id="PXX23362.1"/>
    </source>
</evidence>
<evidence type="ECO:0000256" key="10">
    <source>
        <dbReference type="SAM" id="MobiDB-lite"/>
    </source>
</evidence>
<dbReference type="InterPro" id="IPR012910">
    <property type="entry name" value="Plug_dom"/>
</dbReference>
<evidence type="ECO:0000256" key="7">
    <source>
        <dbReference type="ARBA" id="ARBA00023237"/>
    </source>
</evidence>
<dbReference type="InterPro" id="IPR008969">
    <property type="entry name" value="CarboxyPept-like_regulatory"/>
</dbReference>
<organism evidence="14 15">
    <name type="scientific">Hoylesella shahii DSM 15611 = JCM 12083</name>
    <dbReference type="NCBI Taxonomy" id="1122991"/>
    <lineage>
        <taxon>Bacteria</taxon>
        <taxon>Pseudomonadati</taxon>
        <taxon>Bacteroidota</taxon>
        <taxon>Bacteroidia</taxon>
        <taxon>Bacteroidales</taxon>
        <taxon>Prevotellaceae</taxon>
        <taxon>Hoylesella</taxon>
    </lineage>
</organism>
<feature type="domain" description="TonB-dependent receptor plug" evidence="13">
    <location>
        <begin position="199"/>
        <end position="299"/>
    </location>
</feature>
<evidence type="ECO:0000256" key="9">
    <source>
        <dbReference type="RuleBase" id="RU003357"/>
    </source>
</evidence>
<dbReference type="GO" id="GO:0009279">
    <property type="term" value="C:cell outer membrane"/>
    <property type="evidence" value="ECO:0007669"/>
    <property type="project" value="UniProtKB-SubCell"/>
</dbReference>
<dbReference type="Gene3D" id="2.170.130.10">
    <property type="entry name" value="TonB-dependent receptor, plug domain"/>
    <property type="match status" value="1"/>
</dbReference>
<dbReference type="SUPFAM" id="SSF49464">
    <property type="entry name" value="Carboxypeptidase regulatory domain-like"/>
    <property type="match status" value="1"/>
</dbReference>
<dbReference type="AlphaFoldDB" id="A0A318HYE4"/>
<dbReference type="InterPro" id="IPR036942">
    <property type="entry name" value="Beta-barrel_TonB_sf"/>
</dbReference>
<sequence length="856" mass="96755">MAKFLNRQTATTTHRPADNEPAKTAPFERPLLINRETITLRYLETNMKLNETNKRCTAPWACYARHVALFFTLALCLTGMPLWAYATENVCLQSPTSDDATIQNVVVVSESSGEPIAGAVVRCNAAFAPVVTDVNGHCQLKLKANTEKARIEVSSVGFKRLVRSFAPSLSQTLTLKMADDAKMIGNVEVTAMKRHTNQMQQTATIGSDALEKGGATSLAKLLEAVPGVSSISTGNTIAKPVIQGMHSSRILLMNNGVRLESQSWGADHAPELDYTGSSMVEVVKGAECIRYGFGAMGGVVLLNDAPLPWGNKRLTTKGNVNLGYDTNARGASGSATVEAGYGRWGARVHGMYTKGGDYSTADYRLNNTGYNTISLSGMLGYEGKHITATIFSSIYYQRSGIYYASKVSDLDQLVKRFEYGRPDPQTIQPFSYEIKPPFQQSQHVTLKGELKWRLNANHQVDFTLSFQENLRQEFENRKKAQWSWIPMQDLILKTYKGDVLWHAKWKLWKMTTDAGLSNTYQTNYNYPGTKQPAFVPNFAALSMGGYFLHKAEWGKLQMALGMRYDFRVMSVNGYTSLSNYTYYDDFKLYSNFTASLAGHYQLNDNWDMRANIGWSWRPPDINELYAIGLQEGSYWVIGNRHLASERGYKSVVGVRYRNTWFNIEPSFFYQRINSYIYDHIGTGKDRFHNHPSGKYPKFIYDQDDVQLTGGDIEATAKPFEGLTLVAKGEWMFARNITRNDWLPFMPSDRYGLSATYTRLLNKSGKWRATLSLSGIYVTKQTRFDPDKDLVSDSPDPYFLLNGTAEVAWRMPQHRELKLMLVGDNVLNNLYKEYTDRFRYYAHERGANFSLRTLFKF</sequence>
<evidence type="ECO:0000256" key="6">
    <source>
        <dbReference type="ARBA" id="ARBA00023136"/>
    </source>
</evidence>
<feature type="compositionally biased region" description="Polar residues" evidence="10">
    <location>
        <begin position="1"/>
        <end position="14"/>
    </location>
</feature>
<keyword evidence="14" id="KW-0675">Receptor</keyword>
<dbReference type="InterPro" id="IPR000531">
    <property type="entry name" value="Beta-barrel_TonB"/>
</dbReference>
<dbReference type="PANTHER" id="PTHR30069:SF40">
    <property type="entry name" value="TONB-DEPENDENT RECEPTOR NMB0964-RELATED"/>
    <property type="match status" value="1"/>
</dbReference>
<comment type="subcellular location">
    <subcellularLocation>
        <location evidence="1 8">Cell outer membrane</location>
        <topology evidence="1 8">Multi-pass membrane protein</topology>
    </subcellularLocation>
</comment>
<evidence type="ECO:0000313" key="15">
    <source>
        <dbReference type="Proteomes" id="UP000248314"/>
    </source>
</evidence>
<dbReference type="STRING" id="1122991.GCA_000613445_02895"/>
<evidence type="ECO:0000256" key="11">
    <source>
        <dbReference type="SAM" id="Phobius"/>
    </source>
</evidence>
<evidence type="ECO:0000256" key="8">
    <source>
        <dbReference type="PROSITE-ProRule" id="PRU01360"/>
    </source>
</evidence>
<dbReference type="InterPro" id="IPR037066">
    <property type="entry name" value="Plug_dom_sf"/>
</dbReference>
<dbReference type="PROSITE" id="PS52016">
    <property type="entry name" value="TONB_DEPENDENT_REC_3"/>
    <property type="match status" value="1"/>
</dbReference>
<dbReference type="EMBL" id="QJJX01000006">
    <property type="protein sequence ID" value="PXX23362.1"/>
    <property type="molecule type" value="Genomic_DNA"/>
</dbReference>
<dbReference type="InterPro" id="IPR039426">
    <property type="entry name" value="TonB-dep_rcpt-like"/>
</dbReference>
<evidence type="ECO:0000256" key="1">
    <source>
        <dbReference type="ARBA" id="ARBA00004571"/>
    </source>
</evidence>
<dbReference type="GO" id="GO:0015344">
    <property type="term" value="F:siderophore uptake transmembrane transporter activity"/>
    <property type="evidence" value="ECO:0007669"/>
    <property type="project" value="TreeGrafter"/>
</dbReference>
<comment type="caution">
    <text evidence="14">The sequence shown here is derived from an EMBL/GenBank/DDBJ whole genome shotgun (WGS) entry which is preliminary data.</text>
</comment>
<evidence type="ECO:0000256" key="5">
    <source>
        <dbReference type="ARBA" id="ARBA00023077"/>
    </source>
</evidence>
<accession>A0A318HYE4</accession>
<evidence type="ECO:0000259" key="12">
    <source>
        <dbReference type="Pfam" id="PF00593"/>
    </source>
</evidence>
<feature type="domain" description="TonB-dependent receptor-like beta-barrel" evidence="12">
    <location>
        <begin position="317"/>
        <end position="824"/>
    </location>
</feature>
<gene>
    <name evidence="14" type="ORF">EJ73_00711</name>
</gene>
<feature type="transmembrane region" description="Helical" evidence="11">
    <location>
        <begin position="67"/>
        <end position="86"/>
    </location>
</feature>
<dbReference type="Pfam" id="PF00593">
    <property type="entry name" value="TonB_dep_Rec_b-barrel"/>
    <property type="match status" value="1"/>
</dbReference>
<feature type="region of interest" description="Disordered" evidence="10">
    <location>
        <begin position="1"/>
        <end position="25"/>
    </location>
</feature>
<evidence type="ECO:0000259" key="13">
    <source>
        <dbReference type="Pfam" id="PF07715"/>
    </source>
</evidence>
<dbReference type="Proteomes" id="UP000248314">
    <property type="component" value="Unassembled WGS sequence"/>
</dbReference>
<dbReference type="SUPFAM" id="SSF56935">
    <property type="entry name" value="Porins"/>
    <property type="match status" value="1"/>
</dbReference>
<evidence type="ECO:0000256" key="2">
    <source>
        <dbReference type="ARBA" id="ARBA00022448"/>
    </source>
</evidence>
<name>A0A318HYE4_9BACT</name>
<keyword evidence="5 9" id="KW-0798">TonB box</keyword>
<dbReference type="Gene3D" id="2.40.170.20">
    <property type="entry name" value="TonB-dependent receptor, beta-barrel domain"/>
    <property type="match status" value="1"/>
</dbReference>
<keyword evidence="2 8" id="KW-0813">Transport</keyword>
<keyword evidence="6 8" id="KW-0472">Membrane</keyword>
<evidence type="ECO:0000256" key="3">
    <source>
        <dbReference type="ARBA" id="ARBA00022452"/>
    </source>
</evidence>